<dbReference type="Pfam" id="PF19780">
    <property type="entry name" value="DUF6265"/>
    <property type="match status" value="1"/>
</dbReference>
<feature type="transmembrane region" description="Helical" evidence="22">
    <location>
        <begin position="2467"/>
        <end position="2485"/>
    </location>
</feature>
<dbReference type="InterPro" id="IPR017568">
    <property type="entry name" value="3-oxoacyl-ACP_synth-2"/>
</dbReference>
<dbReference type="InterPro" id="IPR009081">
    <property type="entry name" value="PP-bd_ACP"/>
</dbReference>
<organism evidence="25 26">
    <name type="scientific">Symbiodinium necroappetens</name>
    <dbReference type="NCBI Taxonomy" id="1628268"/>
    <lineage>
        <taxon>Eukaryota</taxon>
        <taxon>Sar</taxon>
        <taxon>Alveolata</taxon>
        <taxon>Dinophyceae</taxon>
        <taxon>Suessiales</taxon>
        <taxon>Symbiodiniaceae</taxon>
        <taxon>Symbiodinium</taxon>
    </lineage>
</organism>
<dbReference type="InterPro" id="IPR014043">
    <property type="entry name" value="Acyl_transferase_dom"/>
</dbReference>
<keyword evidence="10 22" id="KW-0812">Transmembrane</keyword>
<dbReference type="FunFam" id="3.40.50.720:FF:000173">
    <property type="entry name" value="3-oxoacyl-[acyl-carrier protein] reductase"/>
    <property type="match status" value="1"/>
</dbReference>
<feature type="region of interest" description="Disordered" evidence="21">
    <location>
        <begin position="2943"/>
        <end position="2969"/>
    </location>
</feature>
<dbReference type="InterPro" id="IPR036429">
    <property type="entry name" value="SpoA-like_sf"/>
</dbReference>
<keyword evidence="15 22" id="KW-0472">Membrane</keyword>
<feature type="transmembrane region" description="Helical" evidence="22">
    <location>
        <begin position="2137"/>
        <end position="2156"/>
    </location>
</feature>
<protein>
    <recommendedName>
        <fullName evidence="20">Acyl carrier protein</fullName>
    </recommendedName>
</protein>
<dbReference type="Pfam" id="PF00109">
    <property type="entry name" value="ketoacyl-synt"/>
    <property type="match status" value="1"/>
</dbReference>
<dbReference type="Proteomes" id="UP000601435">
    <property type="component" value="Unassembled WGS sequence"/>
</dbReference>
<keyword evidence="12 22" id="KW-1133">Transmembrane helix</keyword>
<feature type="transmembrane region" description="Helical" evidence="22">
    <location>
        <begin position="3472"/>
        <end position="3491"/>
    </location>
</feature>
<dbReference type="InterPro" id="IPR003664">
    <property type="entry name" value="FA_synthesis"/>
</dbReference>
<keyword evidence="8" id="KW-0597">Phosphoprotein</keyword>
<feature type="transmembrane region" description="Helical" evidence="22">
    <location>
        <begin position="2318"/>
        <end position="2337"/>
    </location>
</feature>
<dbReference type="GO" id="GO:0035673">
    <property type="term" value="F:oligopeptide transmembrane transporter activity"/>
    <property type="evidence" value="ECO:0007669"/>
    <property type="project" value="InterPro"/>
</dbReference>
<dbReference type="InterPro" id="IPR000794">
    <property type="entry name" value="Beta-ketoacyl_synthase"/>
</dbReference>
<evidence type="ECO:0000256" key="11">
    <source>
        <dbReference type="ARBA" id="ARBA00022832"/>
    </source>
</evidence>
<feature type="compositionally biased region" description="Low complexity" evidence="21">
    <location>
        <begin position="1419"/>
        <end position="1435"/>
    </location>
</feature>
<dbReference type="GO" id="GO:0004316">
    <property type="term" value="F:3-oxoacyl-[acyl-carrier-protein] reductase (NADPH) activity"/>
    <property type="evidence" value="ECO:0007669"/>
    <property type="project" value="InterPro"/>
</dbReference>
<dbReference type="NCBIfam" id="TIGR00517">
    <property type="entry name" value="acyl_carrier"/>
    <property type="match status" value="1"/>
</dbReference>
<evidence type="ECO:0000256" key="14">
    <source>
        <dbReference type="ARBA" id="ARBA00023098"/>
    </source>
</evidence>
<dbReference type="InterPro" id="IPR016035">
    <property type="entry name" value="Acyl_Trfase/lysoPLipase"/>
</dbReference>
<feature type="region of interest" description="Disordered" evidence="21">
    <location>
        <begin position="1417"/>
        <end position="1437"/>
    </location>
</feature>
<dbReference type="SMART" id="SM00827">
    <property type="entry name" value="PKS_AT"/>
    <property type="match status" value="1"/>
</dbReference>
<evidence type="ECO:0000256" key="2">
    <source>
        <dbReference type="ARBA" id="ARBA00006484"/>
    </source>
</evidence>
<evidence type="ECO:0000256" key="9">
    <source>
        <dbReference type="ARBA" id="ARBA00022679"/>
    </source>
</evidence>
<feature type="binding site" evidence="19">
    <location>
        <begin position="1102"/>
        <end position="1105"/>
    </location>
    <ligand>
        <name>NADP(+)</name>
        <dbReference type="ChEBI" id="CHEBI:58349"/>
    </ligand>
</feature>
<dbReference type="Gene3D" id="1.10.1200.10">
    <property type="entry name" value="ACP-like"/>
    <property type="match status" value="1"/>
</dbReference>
<keyword evidence="26" id="KW-1185">Reference proteome</keyword>
<evidence type="ECO:0000259" key="24">
    <source>
        <dbReference type="PROSITE" id="PS52004"/>
    </source>
</evidence>
<feature type="transmembrane region" description="Helical" evidence="22">
    <location>
        <begin position="2203"/>
        <end position="2221"/>
    </location>
</feature>
<dbReference type="GO" id="GO:0016020">
    <property type="term" value="C:membrane"/>
    <property type="evidence" value="ECO:0007669"/>
    <property type="project" value="UniProtKB-SubCell"/>
</dbReference>
<dbReference type="NCBIfam" id="NF009466">
    <property type="entry name" value="PRK12826.1-2"/>
    <property type="match status" value="1"/>
</dbReference>
<feature type="domain" description="Ketosynthase family 3 (KS3)" evidence="24">
    <location>
        <begin position="1437"/>
        <end position="1856"/>
    </location>
</feature>
<dbReference type="Pfam" id="PF00550">
    <property type="entry name" value="PP-binding"/>
    <property type="match status" value="1"/>
</dbReference>
<dbReference type="Gene3D" id="2.30.330.10">
    <property type="entry name" value="SpoA-like"/>
    <property type="match status" value="1"/>
</dbReference>
<dbReference type="Gene3D" id="3.30.70.250">
    <property type="entry name" value="Malonyl-CoA ACP transacylase, ACP-binding"/>
    <property type="match status" value="1"/>
</dbReference>
<keyword evidence="5" id="KW-0813">Transport</keyword>
<evidence type="ECO:0000313" key="25">
    <source>
        <dbReference type="EMBL" id="CAE7267700.1"/>
    </source>
</evidence>
<dbReference type="HAMAP" id="MF_00019">
    <property type="entry name" value="PlsX"/>
    <property type="match status" value="1"/>
</dbReference>
<dbReference type="NCBIfam" id="TIGR01830">
    <property type="entry name" value="3oxo_ACP_reduc"/>
    <property type="match status" value="1"/>
</dbReference>
<feature type="binding site" evidence="19">
    <location>
        <position position="1277"/>
    </location>
    <ligand>
        <name>NADP(+)</name>
        <dbReference type="ChEBI" id="CHEBI:58349"/>
    </ligand>
</feature>
<dbReference type="InterPro" id="IPR016036">
    <property type="entry name" value="Malonyl_transacylase_ACP-bd"/>
</dbReference>
<dbReference type="InterPro" id="IPR004813">
    <property type="entry name" value="OPT"/>
</dbReference>
<dbReference type="InterPro" id="IPR036736">
    <property type="entry name" value="ACP-like_sf"/>
</dbReference>
<evidence type="ECO:0000256" key="12">
    <source>
        <dbReference type="ARBA" id="ARBA00022989"/>
    </source>
</evidence>
<accession>A0A812MJF6</accession>
<dbReference type="SUPFAM" id="SSF47336">
    <property type="entry name" value="ACP-like"/>
    <property type="match status" value="1"/>
</dbReference>
<dbReference type="SUPFAM" id="SSF53659">
    <property type="entry name" value="Isocitrate/Isopropylmalate dehydrogenase-like"/>
    <property type="match status" value="1"/>
</dbReference>
<comment type="caution">
    <text evidence="25">The sequence shown here is derived from an EMBL/GenBank/DDBJ whole genome shotgun (WGS) entry which is preliminary data.</text>
</comment>
<evidence type="ECO:0000259" key="23">
    <source>
        <dbReference type="PROSITE" id="PS50075"/>
    </source>
</evidence>
<dbReference type="PROSITE" id="PS00061">
    <property type="entry name" value="ADH_SHORT"/>
    <property type="match status" value="1"/>
</dbReference>
<gene>
    <name evidence="25" type="primary">fabF</name>
    <name evidence="25" type="ORF">SNEC2469_LOCUS6343</name>
</gene>
<dbReference type="InterPro" id="IPR002347">
    <property type="entry name" value="SDR_fam"/>
</dbReference>
<dbReference type="Pfam" id="PF02504">
    <property type="entry name" value="FA_synthesis"/>
    <property type="match status" value="1"/>
</dbReference>
<evidence type="ECO:0000256" key="20">
    <source>
        <dbReference type="RuleBase" id="RU000722"/>
    </source>
</evidence>
<dbReference type="InterPro" id="IPR020904">
    <property type="entry name" value="Sc_DH/Rdtase_CS"/>
</dbReference>
<dbReference type="PROSITE" id="PS52004">
    <property type="entry name" value="KS3_2"/>
    <property type="match status" value="1"/>
</dbReference>
<dbReference type="NCBIfam" id="NF005589">
    <property type="entry name" value="PRK07314.1"/>
    <property type="match status" value="1"/>
</dbReference>
<feature type="transmembrane region" description="Helical" evidence="22">
    <location>
        <begin position="2506"/>
        <end position="2526"/>
    </location>
</feature>
<dbReference type="PRINTS" id="PR00080">
    <property type="entry name" value="SDRFAMILY"/>
</dbReference>
<dbReference type="InterPro" id="IPR020841">
    <property type="entry name" value="PKS_Beta-ketoAc_synthase_dom"/>
</dbReference>
<keyword evidence="13" id="KW-0560">Oxidoreductase</keyword>
<dbReference type="InterPro" id="IPR011284">
    <property type="entry name" value="3oxo_ACP_reduc"/>
</dbReference>
<evidence type="ECO:0000256" key="10">
    <source>
        <dbReference type="ARBA" id="ARBA00022692"/>
    </source>
</evidence>
<evidence type="ECO:0000256" key="5">
    <source>
        <dbReference type="ARBA" id="ARBA00022448"/>
    </source>
</evidence>
<evidence type="ECO:0000256" key="3">
    <source>
        <dbReference type="ARBA" id="ARBA00008467"/>
    </source>
</evidence>
<comment type="similarity">
    <text evidence="2">Belongs to the short-chain dehydrogenases/reductases (SDR) family.</text>
</comment>
<dbReference type="InterPro" id="IPR036291">
    <property type="entry name" value="NAD(P)-bd_dom_sf"/>
</dbReference>
<comment type="similarity">
    <text evidence="3">Belongs to the thiolase-like superfamily. Beta-ketoacyl-ACP synthases family.</text>
</comment>
<dbReference type="PRINTS" id="PR00081">
    <property type="entry name" value="GDHRDH"/>
</dbReference>
<dbReference type="SMART" id="SM00822">
    <property type="entry name" value="PKS_KR"/>
    <property type="match status" value="1"/>
</dbReference>
<feature type="transmembrane region" description="Helical" evidence="22">
    <location>
        <begin position="2228"/>
        <end position="2249"/>
    </location>
</feature>
<proteinExistence type="inferred from homology"/>
<dbReference type="EMBL" id="CAJNJA010011186">
    <property type="protein sequence ID" value="CAE7267700.1"/>
    <property type="molecule type" value="Genomic_DNA"/>
</dbReference>
<dbReference type="FunFam" id="3.30.70.250:FF:000001">
    <property type="entry name" value="Malonyl CoA-acyl carrier protein transacylase"/>
    <property type="match status" value="1"/>
</dbReference>
<comment type="subcellular location">
    <subcellularLocation>
        <location evidence="1">Membrane</location>
        <topology evidence="1">Multi-pass membrane protein</topology>
    </subcellularLocation>
</comment>
<evidence type="ECO:0000256" key="16">
    <source>
        <dbReference type="ARBA" id="ARBA00023160"/>
    </source>
</evidence>
<dbReference type="GO" id="GO:0004315">
    <property type="term" value="F:3-oxoacyl-[acyl-carrier-protein] synthase activity"/>
    <property type="evidence" value="ECO:0007669"/>
    <property type="project" value="InterPro"/>
</dbReference>
<feature type="transmembrane region" description="Helical" evidence="22">
    <location>
        <begin position="2644"/>
        <end position="2665"/>
    </location>
</feature>
<evidence type="ECO:0000313" key="26">
    <source>
        <dbReference type="Proteomes" id="UP000601435"/>
    </source>
</evidence>
<comment type="similarity">
    <text evidence="4">Belongs to the acyl carrier protein (ACP) family.</text>
</comment>
<dbReference type="Gene3D" id="3.40.50.720">
    <property type="entry name" value="NAD(P)-binding Rossmann-like Domain"/>
    <property type="match status" value="1"/>
</dbReference>
<keyword evidence="17" id="KW-0012">Acyltransferase</keyword>
<dbReference type="NCBIfam" id="TIGR00182">
    <property type="entry name" value="plsX"/>
    <property type="match status" value="1"/>
</dbReference>
<keyword evidence="14" id="KW-0443">Lipid metabolism</keyword>
<evidence type="ECO:0000256" key="21">
    <source>
        <dbReference type="SAM" id="MobiDB-lite"/>
    </source>
</evidence>
<dbReference type="CDD" id="cd00834">
    <property type="entry name" value="KAS_I_II"/>
    <property type="match status" value="1"/>
</dbReference>
<dbReference type="SUPFAM" id="SSF55048">
    <property type="entry name" value="Probable ACP-binding domain of malonyl-CoA ACP transacylase"/>
    <property type="match status" value="1"/>
</dbReference>
<evidence type="ECO:0000256" key="7">
    <source>
        <dbReference type="ARBA" id="ARBA00022516"/>
    </source>
</evidence>
<evidence type="ECO:0000256" key="15">
    <source>
        <dbReference type="ARBA" id="ARBA00023136"/>
    </source>
</evidence>
<name>A0A812MJF6_9DINO</name>
<reference evidence="25" key="1">
    <citation type="submission" date="2021-02" db="EMBL/GenBank/DDBJ databases">
        <authorList>
            <person name="Dougan E. K."/>
            <person name="Rhodes N."/>
            <person name="Thang M."/>
            <person name="Chan C."/>
        </authorList>
    </citation>
    <scope>NUCLEOTIDE SEQUENCE</scope>
</reference>
<dbReference type="Pfam" id="PF01052">
    <property type="entry name" value="FliMN_C"/>
    <property type="match status" value="1"/>
</dbReference>
<dbReference type="PROSITE" id="PS00012">
    <property type="entry name" value="PHOSPHOPANTETHEINE"/>
    <property type="match status" value="1"/>
</dbReference>
<feature type="binding site" evidence="19">
    <location>
        <position position="1179"/>
    </location>
    <ligand>
        <name>NADP(+)</name>
        <dbReference type="ChEBI" id="CHEBI:58349"/>
    </ligand>
</feature>
<dbReference type="HAMAP" id="MF_01217">
    <property type="entry name" value="Acyl_carrier"/>
    <property type="match status" value="1"/>
</dbReference>
<dbReference type="InterPro" id="IPR016039">
    <property type="entry name" value="Thiolase-like"/>
</dbReference>
<feature type="active site" description="Proton acceptor" evidence="18">
    <location>
        <position position="1244"/>
    </location>
</feature>
<dbReference type="NCBIfam" id="NF002150">
    <property type="entry name" value="PRK00982.1-4"/>
    <property type="match status" value="1"/>
</dbReference>
<keyword evidence="9" id="KW-0808">Transferase</keyword>
<dbReference type="GO" id="GO:0051287">
    <property type="term" value="F:NAD binding"/>
    <property type="evidence" value="ECO:0007669"/>
    <property type="project" value="InterPro"/>
</dbReference>
<feature type="transmembrane region" description="Helical" evidence="22">
    <location>
        <begin position="2084"/>
        <end position="2105"/>
    </location>
</feature>
<evidence type="ECO:0000256" key="1">
    <source>
        <dbReference type="ARBA" id="ARBA00004141"/>
    </source>
</evidence>
<dbReference type="InterPro" id="IPR003231">
    <property type="entry name" value="ACP"/>
</dbReference>
<dbReference type="Pfam" id="PF03169">
    <property type="entry name" value="OPT"/>
    <property type="match status" value="2"/>
</dbReference>
<evidence type="ECO:0000256" key="17">
    <source>
        <dbReference type="ARBA" id="ARBA00023315"/>
    </source>
</evidence>
<dbReference type="Pfam" id="PF08545">
    <property type="entry name" value="ACP_syn_III"/>
    <property type="match status" value="1"/>
</dbReference>
<dbReference type="SMART" id="SM00825">
    <property type="entry name" value="PKS_KS"/>
    <property type="match status" value="1"/>
</dbReference>
<evidence type="ECO:0000256" key="19">
    <source>
        <dbReference type="PIRSR" id="PIRSR611284-2"/>
    </source>
</evidence>
<dbReference type="FunFam" id="3.40.47.10:FF:000018">
    <property type="entry name" value="3-oxoacyl-[acyl-carrier-protein] synthase 2"/>
    <property type="match status" value="1"/>
</dbReference>
<evidence type="ECO:0000256" key="6">
    <source>
        <dbReference type="ARBA" id="ARBA00022450"/>
    </source>
</evidence>
<keyword evidence="7 20" id="KW-0444">Lipid biosynthesis</keyword>
<dbReference type="CDD" id="cd05333">
    <property type="entry name" value="BKR_SDR_c"/>
    <property type="match status" value="1"/>
</dbReference>
<keyword evidence="19" id="KW-0521">NADP</keyword>
<dbReference type="InterPro" id="IPR006162">
    <property type="entry name" value="Ppantetheine_attach_site"/>
</dbReference>
<keyword evidence="11" id="KW-0276">Fatty acid metabolism</keyword>
<feature type="transmembrane region" description="Helical" evidence="22">
    <location>
        <begin position="2059"/>
        <end position="2078"/>
    </location>
</feature>
<feature type="transmembrane region" description="Helical" evidence="22">
    <location>
        <begin position="1994"/>
        <end position="2014"/>
    </location>
</feature>
<dbReference type="OrthoDB" id="5334845at2759"/>
<feature type="transmembrane region" description="Helical" evidence="22">
    <location>
        <begin position="2020"/>
        <end position="2038"/>
    </location>
</feature>
<dbReference type="SUPFAM" id="SSF53901">
    <property type="entry name" value="Thiolase-like"/>
    <property type="match status" value="3"/>
</dbReference>
<feature type="domain" description="Carrier" evidence="23">
    <location>
        <begin position="1342"/>
        <end position="1417"/>
    </location>
</feature>
<dbReference type="NCBIfam" id="NF006829">
    <property type="entry name" value="PRK09352.1"/>
    <property type="match status" value="1"/>
</dbReference>
<dbReference type="CDD" id="cd00830">
    <property type="entry name" value="KAS_III"/>
    <property type="match status" value="1"/>
</dbReference>
<feature type="transmembrane region" description="Helical" evidence="22">
    <location>
        <begin position="1625"/>
        <end position="1646"/>
    </location>
</feature>
<dbReference type="PANTHER" id="PTHR11712:SF336">
    <property type="entry name" value="3-OXOACYL-[ACYL-CARRIER-PROTEIN] SYNTHASE, MITOCHONDRIAL"/>
    <property type="match status" value="1"/>
</dbReference>
<feature type="compositionally biased region" description="Basic and acidic residues" evidence="21">
    <location>
        <begin position="2945"/>
        <end position="2963"/>
    </location>
</feature>
<dbReference type="InterPro" id="IPR013751">
    <property type="entry name" value="ACP_syn_III_N"/>
</dbReference>
<dbReference type="Gene3D" id="3.40.718.10">
    <property type="entry name" value="Isopropylmalate Dehydrogenase"/>
    <property type="match status" value="1"/>
</dbReference>
<dbReference type="NCBIfam" id="TIGR03150">
    <property type="entry name" value="fabF"/>
    <property type="match status" value="1"/>
</dbReference>
<feature type="transmembrane region" description="Helical" evidence="22">
    <location>
        <begin position="2566"/>
        <end position="2593"/>
    </location>
</feature>
<dbReference type="InterPro" id="IPR014031">
    <property type="entry name" value="Ketoacyl_synth_C"/>
</dbReference>
<comment type="function">
    <text evidence="20">Carrier of the growing fatty acid chain in fatty acid biosynthesis.</text>
</comment>
<dbReference type="Pfam" id="PF00698">
    <property type="entry name" value="Acyl_transf_1"/>
    <property type="match status" value="1"/>
</dbReference>
<dbReference type="InterPro" id="IPR057326">
    <property type="entry name" value="KR_dom"/>
</dbReference>
<feature type="transmembrane region" description="Helical" evidence="22">
    <location>
        <begin position="3090"/>
        <end position="3108"/>
    </location>
</feature>
<dbReference type="InterPro" id="IPR001227">
    <property type="entry name" value="Ac_transferase_dom_sf"/>
</dbReference>
<feature type="binding site" evidence="19">
    <location>
        <begin position="1244"/>
        <end position="1248"/>
    </location>
    <ligand>
        <name>NADP(+)</name>
        <dbReference type="ChEBI" id="CHEBI:58349"/>
    </ligand>
</feature>
<dbReference type="Pfam" id="PF13561">
    <property type="entry name" value="adh_short_C2"/>
    <property type="match status" value="1"/>
</dbReference>
<dbReference type="Gene3D" id="3.40.366.10">
    <property type="entry name" value="Malonyl-Coenzyme A Acyl Carrier Protein, domain 2"/>
    <property type="match status" value="1"/>
</dbReference>
<dbReference type="PROSITE" id="PS50075">
    <property type="entry name" value="CARRIER"/>
    <property type="match status" value="1"/>
</dbReference>
<dbReference type="GO" id="GO:0005829">
    <property type="term" value="C:cytosol"/>
    <property type="evidence" value="ECO:0007669"/>
    <property type="project" value="TreeGrafter"/>
</dbReference>
<evidence type="ECO:0000256" key="4">
    <source>
        <dbReference type="ARBA" id="ARBA00010930"/>
    </source>
</evidence>
<dbReference type="SUPFAM" id="SSF52151">
    <property type="entry name" value="FabD/lysophospholipase-like"/>
    <property type="match status" value="1"/>
</dbReference>
<evidence type="ECO:0000256" key="13">
    <source>
        <dbReference type="ARBA" id="ARBA00023002"/>
    </source>
</evidence>
<feature type="transmembrane region" description="Helical" evidence="22">
    <location>
        <begin position="2414"/>
        <end position="2436"/>
    </location>
</feature>
<dbReference type="InterPro" id="IPR012281">
    <property type="entry name" value="Phospholipid_synth_PlsX-like"/>
</dbReference>
<sequence>MRIAIDVMGGDHAPDVIVRGCLDALAVISDSDELVLVGDEPTVREIMAERGVSDGRVSVVHTTEVIEMHDSPVNAVREKQDSSIVRMMRLGSSKKSDNPVDVVISAGNTGACVSAATMYMRRLDGVHRPGIACAVPTFHGPVVMCDVGANPEPRDTHLAQYAEMADIYARRVLGMEMPRVALLNIGSEEAKGTGMIKNVRDMLRATPELNYSGYVEGRDVFEGVADVIVCDGFVGNTMLKLAEGLSKSLFKAIAHEVISHDPELALALEPVVSGLKKKNDYHEYGGAPLLGVNGVCFICHGSSEARTITNTIRNALEYVKAGVNETIVERLRKLEDMAKLVDTSDEWITQRTGIRQRYQCDPMKNETTHTISQWALERALEDAGVDPMELDLVIVASVTGEMRCPATACRVAADAGAKNAGAFDLMAACSGFVYGLHMANDLIRTGSHRTIALVGCDVMSRVTDYENRSVCVLFGDSAGAAILRASDDPGQGMRLGTLKADGSGWKDLYIPERTSDYPVGIDHSAMKDGTLQMNGREVYKFAVGTFPNLIGETLDRGGVTVDDISMFVCHQSNARMLESAREKFGIPQEKMYINIDRYGNCSAGSVPVCLDELRERGECRPGDLVMFGSQTVGMGRAWFESSPAAAQTFGAADEILGDSLGVKLSTLCFEGPEERLNKTDAAQPALFVCGVASFQALFSGEAKDSFDAMAGLSLGEYTALHLAGALSFEDGLRLVALRGQAMQEAAEASDGGMVAVIGAEEDAVAELCDAARGGDVLVPANFNAPGQIVISGSSVACDRAVELAGERGMRVSKLSVAGAFHSPLMEPAAERLRSALSSVEMRAPWCDVVSNVTAEPHDADPGSIADRLVEQLTSPVRWSQSCGWLAGRFSGSSYHELAWRTMIRRAESRWSVGRRAVALGLGVVLVSLVSCGEEPEAEQQRVVVAPPPPPPSPLEEIRLNPKVEFPEQYEPSTVEIAEAVAEFAAAFAVGSANAAESYLMPADRAVLDRLRERGDWSETTGSIELVRIVGLEEVEASGELRVGFGVQAEGGAYLLGWRGVRDGSSWRFTALPIGSRTAASARALDGADLSGENVARVAVVTGASRGIGRAIATRLASDGRHVVLASRSESPLNELKGEIEGAGGSASVHTVDMGDGESVAGLIETVANEFGRLDVLVNNAGITRDNLSLRMSDEEFDEVIGVNLRGVFVACRAAARPMMRGRFGRIVNIGSTSGLVGNPGQANYAAAKAGVIGMTKSLARELGSKGITANVVAPGFIQTEMTANLGDAVLGKVKESVVVGRLGIPEDIASAVSYLSSDEAGYVTGQVLTVDVRFGETHVTEQEIEAKVIDIVADQMSVDKGQITRETSFVNDLNADSLDVVELVMEFEDEFETSIPDDEAEKIKTVGEAVDFIAKSKQSAGAAAPSPRSSMASDPSTRRVVVTGIGAVTNLGADAPSTWDAMKRGASGISRIVGEPPFDEWDDSHWPVKIAGHIRGFDPSAVIDGREQKKLDRFAQLGMVAGVEAHASSGLDLDSMDRTRVGAIIGSGVGGITTIEQSVTTLNKRGPTRLSPFTVPKLMANAVAGNLSIRLGLRGPTSSHTTACASSGHSMGDAYETIKRGAADVIFAGGSEAAVTPLCLGSFMVMKALSTRNDEPTKASRPFDTGRDGFVLAEGAAVLVLEELEHAKARGATIHAELCGYACSTDASHITAPDPEGSGAKNAMRWAMAAAGITPEQVDYINAHGTSTPLGDVAEISAVLSLFGDHARKSAGGQLRLSSTKSMTGHCLGASGAVESVACIGALREGIIPPTVNLDDPDEAFDLHLVPNEAEEREVRSRLFDGEGDSGDGAHGRRGRAPIGWVMSDRTERIRKLEVPIIVLLGEKTMPLSQVMRLGPGSIIELPKPADEKLELMVNNKVIGRGDAVKVGENFGLEITERGQKAAKVEVIEDANEILGNDDIEALTAIGPESVNMVACPPRIGACTRRYREVTISAIVFALVVGAVMNAAITYAGLKIGFTIGGSAIAAVLGFGVLRGLLRKGTILETNLGQTAASAINTSNSGVIFTVPVLLLLGIPLAANGTDFWLITLACVAGAMLGTAFIIPLRKQMIEIDRLRFPTGTGVAVILRSPGAGAKKALVLVGGILAGVLIFAPVGLPQLGENYGIEALANFSYTNIGNAIFGSGQQVVVGEDINVGRLFGIPLQWEVLFAIAPFALGAGYITGRAGLLVLAGGVLAYWILTPLAFQLGWMPETVIAKPELAGPYGFLAFNRPLGIGLLLGGAMMGVVMSLPAIGAALKSIAAASGAVGGGSDELGLKPLIVAAIGAFILLFAAANFVGNKPFNTVDPVTGTSFVTQGEVQGVEIVETRDFGGYAVGFESAETASAWDGWDESQRAAFLADNNAKRGWLSSLPPMVRAGMIALIGGLWIWFAGIIIAQCTGMTDWSPISGMALITVVLVMMLAGTGAVIGAVLIGAALCVAITLAADMMQDLRTGHLVGAKPKRQQTIELCVVWIGPAITMATILIISQGNLAQFGVPIGPGTPTAAPQAQALQAVITGVQGGELPYALYGFGALIGALLGLGAFSGLGVLIGLSMYLPFHYIATYGVGCVIQMFLSKVKGRAWAEDWGVPAAAGLIVGRFTMKLIAYLIMTVCLCLGTLAATVAYSPKLSMPDEMLLTTPPLTLNAEAGVASFGENAGLIPIAQGRPSITPFVIETTLGSPTAVSSQWKSEDGFDGARSLSFARASGLLIQTDAEMWDEHGASPEGYSHFLVATGLLGREIEPIRTQYEKDRFFIRALGDEPIVDAFEVWLEALKAEESAEGGSTVTRPVLAGFEQDEKFHRYWREWGKELLEARKADREKEIVNALKAQPEAARALQESVNAAARDTDLDAFVGALDDGHPAYPLRDVLGRALEFENLKLWTKDAVSAVEKKEAEAEAYEALSEAEKVAHDEKKEAEKDPRPDAASPAYPPAIAWLDHGVVVGIVPNEAGSAFEPVLADAALAHSYLSALSLSDGAVGRLAPAGIFTAERRADLDVSDDALLTGPIDGLAAAPMLDANMEITPTQLALMRGAGVERVRIKEFSFARWDMAWMMGVACLGLGIAAFMVKMATRKEIQAELAQPSSHEDSPGKSLERVVATVDELVRVVNSSDDDAMRNHLVIEKIGALQKNELANLADSRTTLVAVLTLTGYAQFMDRFSMMERLLNRAWSAAADEVTAEAVLCLNEAQELMPQVVAAMKPNGSGAGHLDVEEALAAEELVLDARDELDGVVDARLEGDEAAGVDAEDLTRLELLADDGAAGVEEGGGVHVAGWGGDLLEDEALAAEESGAEFLGEGDVHLDAAGGAEEGVFLAEEGAAELSQLHGDDVAGVGRGEGDVAPVAGVVGEHGDEEGLAGDDAFAGLEELAEDAAAVSLHGEGGAHLDAVLHVHHGAGLGDDGFLGVEGDDDGLEVVADDHVVDDVGSDMHKRTIALAALAVVCCVVLGIAPAVSTAGDETKDAGSPALTLADLAWLGGSWAKDEDGQFAEEMWGAGSGGAMMGVFRWVVEGRTLVYEMLVIREREGEVEMLMRHFSDELVAWESRTLVFDVVESGEATC</sequence>
<dbReference type="InterPro" id="IPR001543">
    <property type="entry name" value="FliN-like_C"/>
</dbReference>
<dbReference type="NCBIfam" id="NF002148">
    <property type="entry name" value="PRK00982.1-2"/>
    <property type="match status" value="1"/>
</dbReference>
<dbReference type="Gene3D" id="3.40.47.10">
    <property type="match status" value="4"/>
</dbReference>
<keyword evidence="6 20" id="KW-0596">Phosphopantetheine</keyword>
<dbReference type="InterPro" id="IPR046232">
    <property type="entry name" value="DUF6265"/>
</dbReference>
<evidence type="ECO:0000256" key="18">
    <source>
        <dbReference type="PIRSR" id="PIRSR611284-1"/>
    </source>
</evidence>
<dbReference type="SUPFAM" id="SSF51735">
    <property type="entry name" value="NAD(P)-binding Rossmann-fold domains"/>
    <property type="match status" value="1"/>
</dbReference>
<dbReference type="InterPro" id="IPR014030">
    <property type="entry name" value="Ketoacyl_synth_N"/>
</dbReference>
<keyword evidence="16 20" id="KW-0275">Fatty acid biosynthesis</keyword>
<dbReference type="PANTHER" id="PTHR11712">
    <property type="entry name" value="POLYKETIDE SYNTHASE-RELATED"/>
    <property type="match status" value="1"/>
</dbReference>
<dbReference type="SUPFAM" id="SSF101801">
    <property type="entry name" value="Surface presentation of antigens (SPOA)"/>
    <property type="match status" value="1"/>
</dbReference>
<evidence type="ECO:0000256" key="8">
    <source>
        <dbReference type="ARBA" id="ARBA00022553"/>
    </source>
</evidence>
<dbReference type="Pfam" id="PF02801">
    <property type="entry name" value="Ketoacyl-synt_C"/>
    <property type="match status" value="1"/>
</dbReference>
<evidence type="ECO:0000256" key="22">
    <source>
        <dbReference type="SAM" id="Phobius"/>
    </source>
</evidence>
<dbReference type="GO" id="GO:0006633">
    <property type="term" value="P:fatty acid biosynthetic process"/>
    <property type="evidence" value="ECO:0007669"/>
    <property type="project" value="UniProtKB-KW"/>
</dbReference>